<evidence type="ECO:0000313" key="3">
    <source>
        <dbReference type="Proteomes" id="UP001642464"/>
    </source>
</evidence>
<keyword evidence="3" id="KW-1185">Reference proteome</keyword>
<evidence type="ECO:0000313" key="2">
    <source>
        <dbReference type="EMBL" id="CAK9102472.1"/>
    </source>
</evidence>
<reference evidence="2 3" key="1">
    <citation type="submission" date="2024-02" db="EMBL/GenBank/DDBJ databases">
        <authorList>
            <person name="Chen Y."/>
            <person name="Shah S."/>
            <person name="Dougan E. K."/>
            <person name="Thang M."/>
            <person name="Chan C."/>
        </authorList>
    </citation>
    <scope>NUCLEOTIDE SEQUENCE [LARGE SCALE GENOMIC DNA]</scope>
</reference>
<sequence>MPMPPAPRRAWLKPSEELENEEEPEAQEDSEDAAPPPRVAVLTSRSQAEAEPAEELEGCRCLRRGGLCTCREDARWLRSKRAQLTKYAPPHTRRAVLQPATPDAASSTCRCLRRHGRCSCQEDERWLQRKRRCVETYVPPHLKERQRELEQKRQEIAQKAEAPEAPEATPNIRTLARRWEPHLEGKSFGFNPLQLEGKIVCDDLGLEAECRESLLRSQGVKALPLVQWGNYHFEVELLRDCRLAVGWSSAMSHCTSWDMQAFGYTSEAQVVHQNELSDYGLAFGKAGDIVGSLVEWKAAGQVAVSFMLNGRDLGEAFQWTQAVPLQPQVTQLASGLPLMLRLRGTEHSGVAPLAFPKAGFRPLAEASSEDFCPFSRGVAEASTERTAALITEEHLEGFAVPDDHVVELYDLEGPRSNGATTLRLTQQLVEALSLPRPWSQHLCVREVSEGATALVALRRPGRRMRGVCAVFQCEFWLVESTGGGYIII</sequence>
<dbReference type="InterPro" id="IPR043136">
    <property type="entry name" value="B30.2/SPRY_sf"/>
</dbReference>
<organism evidence="2 3">
    <name type="scientific">Durusdinium trenchii</name>
    <dbReference type="NCBI Taxonomy" id="1381693"/>
    <lineage>
        <taxon>Eukaryota</taxon>
        <taxon>Sar</taxon>
        <taxon>Alveolata</taxon>
        <taxon>Dinophyceae</taxon>
        <taxon>Suessiales</taxon>
        <taxon>Symbiodiniaceae</taxon>
        <taxon>Durusdinium</taxon>
    </lineage>
</organism>
<dbReference type="SUPFAM" id="SSF49899">
    <property type="entry name" value="Concanavalin A-like lectins/glucanases"/>
    <property type="match status" value="1"/>
</dbReference>
<accession>A0ABP0RTC7</accession>
<protein>
    <submittedName>
        <fullName evidence="2">1</fullName>
    </submittedName>
</protein>
<comment type="caution">
    <text evidence="2">The sequence shown here is derived from an EMBL/GenBank/DDBJ whole genome shotgun (WGS) entry which is preliminary data.</text>
</comment>
<proteinExistence type="predicted"/>
<dbReference type="InterPro" id="IPR013320">
    <property type="entry name" value="ConA-like_dom_sf"/>
</dbReference>
<dbReference type="EMBL" id="CAXAMM010042017">
    <property type="protein sequence ID" value="CAK9102472.1"/>
    <property type="molecule type" value="Genomic_DNA"/>
</dbReference>
<dbReference type="Gene3D" id="2.60.120.920">
    <property type="match status" value="1"/>
</dbReference>
<feature type="compositionally biased region" description="Acidic residues" evidence="1">
    <location>
        <begin position="17"/>
        <end position="32"/>
    </location>
</feature>
<feature type="region of interest" description="Disordered" evidence="1">
    <location>
        <begin position="1"/>
        <end position="49"/>
    </location>
</feature>
<evidence type="ECO:0000256" key="1">
    <source>
        <dbReference type="SAM" id="MobiDB-lite"/>
    </source>
</evidence>
<dbReference type="Proteomes" id="UP001642464">
    <property type="component" value="Unassembled WGS sequence"/>
</dbReference>
<gene>
    <name evidence="2" type="ORF">SCF082_LOCUS47887</name>
</gene>
<name>A0ABP0RTC7_9DINO</name>